<dbReference type="GO" id="GO:0006623">
    <property type="term" value="P:protein targeting to vacuole"/>
    <property type="evidence" value="ECO:0007669"/>
    <property type="project" value="TreeGrafter"/>
</dbReference>
<dbReference type="InterPro" id="IPR009291">
    <property type="entry name" value="Vps62"/>
</dbReference>
<evidence type="ECO:0000313" key="4">
    <source>
        <dbReference type="EMBL" id="BBG94291.1"/>
    </source>
</evidence>
<dbReference type="Pfam" id="PF04827">
    <property type="entry name" value="Plant_tran"/>
    <property type="match status" value="1"/>
</dbReference>
<feature type="domain" description="Vacuolar protein sorting-associated protein 13 VPS13 adaptor binding" evidence="2">
    <location>
        <begin position="1029"/>
        <end position="1333"/>
    </location>
</feature>
<proteinExistence type="inferred from homology"/>
<evidence type="ECO:0000259" key="2">
    <source>
        <dbReference type="Pfam" id="PF25036"/>
    </source>
</evidence>
<evidence type="ECO:0000259" key="3">
    <source>
        <dbReference type="Pfam" id="PF25037"/>
    </source>
</evidence>
<comment type="similarity">
    <text evidence="1">Belongs to the VPS13 family.</text>
</comment>
<dbReference type="InterPro" id="IPR056748">
    <property type="entry name" value="VPS13-like_C"/>
</dbReference>
<evidence type="ECO:0000256" key="1">
    <source>
        <dbReference type="ARBA" id="ARBA00006545"/>
    </source>
</evidence>
<accession>A0A4Y1QR19</accession>
<dbReference type="InterPro" id="IPR006912">
    <property type="entry name" value="Harbinger_derived_prot"/>
</dbReference>
<name>A0A4Y1QR19_PRUDU</name>
<dbReference type="PANTHER" id="PTHR16166:SF93">
    <property type="entry name" value="INTERMEMBRANE LIPID TRANSFER PROTEIN VPS13"/>
    <property type="match status" value="1"/>
</dbReference>
<sequence>MMKMDPVTTLLFGGLEHLQIMPIPPSQAVMAVSNAYGRVRKPIGFNLIGLFSAIQGFGGGDSDVGSDCSLWMPVAPPGYIALGCIANIGKEPPPNHIVYCIRSDLVTSTTYSECLFCSPSNPQFASGFSIWRVENVLGSFHAHSSAECPSKNNCCNLSLLLLWNWNRHHSSPKESASNLAVDHSSGCQQTRNQTGNSSGWDIVRSISKANNCYVSTPNFERIWWDKGSDLRRPVSIWRPIARRGYAIMGDCITEGLEPPAVGIVFKADDPEVSAKPVQFTKVAHVVGKGFDEVFFWYPLAPPGYASLGCIVSRMDEAPCVDTFCCPRMDLVNQANILEVPISRSSTSKGSQCWSIWRVENQASTFLARADLKKPSSRLAYAIGDSMKPKARENITAEVKLRCFSLTVLDSLCGMMTPLFDTTITNIKLATHGRLEAMNAVLISSIAASTFNTQLEAWEPLVEPFDGIFKFETYDTNVHSPSKFGKTMRIAATSILNLNVSAANLETFIGSILSWRRQLELEQKAMKINEEAGGLCEQGEDQTLSALDEDDFQTVIVENKLGCDIYLKKFEENTESVDRLRHGDCISIWVPPPRFSDGFNVADESKEARYYVAIQIHEAKVGLPIVDDGNSHNFFCALRLVVDSQPTDQQKLFPQSARTKCVKPALSKINNLNEGKAEWNELFIFEVPRKGPAKLEVEVTNLAAKAGKVPFINPPFREHNNLEDMDECGCLLVSTSYFERKTTPIFQRDLEAENASDRDIGFSVGLGPDGVWESIRSLLPLSVVPKSLQNDFMALEVVLKNGKKHAIFRGLATIINETDVNLKFSICHASRIRGYDSSLGKSDNINPGVHQMIPTSAYKFVLLLMILSLHIHGVPSWQWGSGYTYGKDLTLIDQVALSRQYTSKQENKIPNVTFRLNQLEKKDILLCCSSTINKQFWLSVGADASALHTELNAPVYDWRISVNSPMKLENRLPCPAEFTIWERTKDGKCIERQHGMISSRGGGWVLEKDPVLVLNLYSNDHVSSFWMFHQKSRRRLRVSIERDMGGTTVAPKTIRFFVPYWITNDSSIPLAYRVVEVEPLDNADTDSLIPSRVKSAKTALKSPTNSMDRKLSSTRRNIQVLEVIEDTSPVPNMLSPQDYASRSGASLFPSQKDVYLSSRVGLSVAIRHSEIYSPGISLFELEKKERLDVKAFSSDGSYYKLSARLNMTSDRTKVVQFQPHSLFINRVGSSLCLQQCGSQSVAWIHPTDSPKPFCWQSCAKVELLKLRVDGYKWSAPFSVCNEGIMRVCLRKDTGNEQLQFRIAVRSGAKNSSYEVIFRPNSSLSPYRVENRSMFLPIRIRQVDGTSDSWNFLLPNTAVSFLWEDLGRRRLLETLVEGEDPLKSEKYDIDEISDHQPIHVGSGPSKALRVTVIKEEKVNVIKISDWMPESEPAGVLSRSQSSLLSQLSIQQQSPFLSDCEFHVIIELAELGISIIDHTPEEILYLSVQNLLFAYSTGLGSGISRLKLRMHGIQLDNQLPLIPTPVLFRPQRVGEETDYILKLSITMQSNGSLDLCVYPYIGLHGPENSAFLINIHEPIIWRIHEMIQQVNLSRLYDTQTTAVSVDPIIEIGVLSISEVRFKVSMAMSPSQRPRGVLGFWASLMTALGNTENMPVRINQRFHENVCMRQSSMISIAISNIRKDLLGQPLQLLSGVDILGNASSALGHMSKGMAALSFDKKFIQSRQRQESKGVEDFGDVIREGGGALAKGLFRGVTGILTKPLEGAKTSGVEGFVQGVGKGLIGAAAQPVSGVLDLLSKTTEGANAMRMKIASAITSDEQLLRRRLPRVIGGDNLIRPYDGYKAQGQAILQLAESVRGKFALSDAYENHFLLRKGKILLVTHRRLILLQQPFTVAQRKFNPARDPCSVLWDVLWDDLVIMEKSYGKKDHPKAPPSRVILYLQEKSTEAREQVRALEVYSSIERAMNTYGSNKPKRMLKKSVTIPYAPMFDSASAEAIPKEGASVLSPRQQQQQLISRSLPLRKYACMFRCSHRLTDYNNEEVVCVDTTLLNMYRALPPVDSCHGKISPRQALFTFHSPFSMADMEEVLERQERETRERMRRRAASKRAQRELDEQLGIAVALLEEEKQARRGSREGRRPNVDRHRHSRGKNLMEDYFIPQSLYSDRNCAGNLGLLPEQKFTAVIRMLAYGSSADQVDEIARMGKSTVLESLVRFCDAVETLYTRDYLRRPTPRDLQRLLQKAESRGFPGMIGSIDCMHWQWKNCPTAWQGDYGNRKGQKSIILEAVAGFDTWVWHAFFGVAGSQNDLNVLGQSPVFNDVLRGEAPNITYEINNTIYQTGYYLADGIYPRWTTFVKTIPHPRSHKQKFFARYQEGYRKDVERCFGILQARWAIIRGAARLFDEEVLRSIMMTCIILHNMIVEDEYDYDADDVYEPNPMDTALTRIYEKPVGPNGEAVQHEPLVRDGSFMPRMIDRYTEMQSSYIHEHRQVDLMEHLWAVKGNEGNEGE</sequence>
<organism evidence="4">
    <name type="scientific">Prunus dulcis</name>
    <name type="common">Almond</name>
    <name type="synonym">Amygdalus dulcis</name>
    <dbReference type="NCBI Taxonomy" id="3755"/>
    <lineage>
        <taxon>Eukaryota</taxon>
        <taxon>Viridiplantae</taxon>
        <taxon>Streptophyta</taxon>
        <taxon>Embryophyta</taxon>
        <taxon>Tracheophyta</taxon>
        <taxon>Spermatophyta</taxon>
        <taxon>Magnoliopsida</taxon>
        <taxon>eudicotyledons</taxon>
        <taxon>Gunneridae</taxon>
        <taxon>Pentapetalae</taxon>
        <taxon>rosids</taxon>
        <taxon>fabids</taxon>
        <taxon>Rosales</taxon>
        <taxon>Rosaceae</taxon>
        <taxon>Amygdaloideae</taxon>
        <taxon>Amygdaleae</taxon>
        <taxon>Prunus</taxon>
    </lineage>
</organism>
<protein>
    <submittedName>
        <fullName evidence="4">Calcium-dependent lipid-binding family protein</fullName>
    </submittedName>
</protein>
<dbReference type="Pfam" id="PF06101">
    <property type="entry name" value="Vps62"/>
    <property type="match status" value="2"/>
</dbReference>
<gene>
    <name evidence="4" type="ORF">Prudu_002533</name>
</gene>
<dbReference type="CDD" id="cd00030">
    <property type="entry name" value="C2"/>
    <property type="match status" value="1"/>
</dbReference>
<dbReference type="EMBL" id="AP019297">
    <property type="protein sequence ID" value="BBG94291.1"/>
    <property type="molecule type" value="Genomic_DNA"/>
</dbReference>
<dbReference type="PANTHER" id="PTHR16166">
    <property type="entry name" value="VACUOLAR PROTEIN SORTING-ASSOCIATED PROTEIN VPS13"/>
    <property type="match status" value="1"/>
</dbReference>
<dbReference type="InterPro" id="IPR026847">
    <property type="entry name" value="VPS13"/>
</dbReference>
<reference evidence="4" key="1">
    <citation type="journal article" date="2019" name="Science">
        <title>Mutation of a bHLH transcription factor allowed almond domestication.</title>
        <authorList>
            <person name="Sanchez-Perez R."/>
            <person name="Pavan S."/>
            <person name="Mazzeo R."/>
            <person name="Moldovan C."/>
            <person name="Aiese Cigliano R."/>
            <person name="Del Cueto J."/>
            <person name="Ricciardi F."/>
            <person name="Lotti C."/>
            <person name="Ricciardi L."/>
            <person name="Dicenta F."/>
            <person name="Lopez-Marques R.L."/>
            <person name="Lindberg Moller B."/>
        </authorList>
    </citation>
    <scope>NUCLEOTIDE SEQUENCE</scope>
</reference>
<dbReference type="InterPro" id="IPR009543">
    <property type="entry name" value="VPS13_VAB"/>
</dbReference>
<dbReference type="GO" id="GO:0045053">
    <property type="term" value="P:protein retention in Golgi apparatus"/>
    <property type="evidence" value="ECO:0007669"/>
    <property type="project" value="TreeGrafter"/>
</dbReference>
<feature type="domain" description="Intermembrane lipid transfer protein VPS13-like C-terminal" evidence="3">
    <location>
        <begin position="1822"/>
        <end position="1915"/>
    </location>
</feature>
<dbReference type="Pfam" id="PF25036">
    <property type="entry name" value="VPS13_VAB"/>
    <property type="match status" value="1"/>
</dbReference>
<dbReference type="Pfam" id="PF25037">
    <property type="entry name" value="VPS13_C"/>
    <property type="match status" value="1"/>
</dbReference>